<dbReference type="Proteomes" id="UP000251937">
    <property type="component" value="Unassembled WGS sequence"/>
</dbReference>
<dbReference type="SUPFAM" id="SSF48452">
    <property type="entry name" value="TPR-like"/>
    <property type="match status" value="1"/>
</dbReference>
<reference evidence="2 4" key="2">
    <citation type="submission" date="2018-06" db="EMBL/GenBank/DDBJ databases">
        <authorList>
            <consortium name="Pathogen Informatics"/>
            <person name="Doyle S."/>
        </authorList>
    </citation>
    <scope>NUCLEOTIDE SEQUENCE [LARGE SCALE GENOMIC DNA]</scope>
    <source>
        <strain evidence="2 4">NCTC11212</strain>
    </source>
</reference>
<dbReference type="Pfam" id="PF13181">
    <property type="entry name" value="TPR_8"/>
    <property type="match status" value="1"/>
</dbReference>
<dbReference type="AlphaFoldDB" id="A0AAX2IK11"/>
<evidence type="ECO:0000313" key="4">
    <source>
        <dbReference type="Proteomes" id="UP000251937"/>
    </source>
</evidence>
<name>A0AAX2IK11_9FLAO</name>
<gene>
    <name evidence="2" type="ORF">NCTC11212_01340</name>
    <name evidence="1" type="ORF">SAMN05421800_1581</name>
</gene>
<dbReference type="InterPro" id="IPR011990">
    <property type="entry name" value="TPR-like_helical_dom_sf"/>
</dbReference>
<dbReference type="EMBL" id="UAVR01000008">
    <property type="protein sequence ID" value="SQA88803.1"/>
    <property type="molecule type" value="Genomic_DNA"/>
</dbReference>
<protein>
    <submittedName>
        <fullName evidence="1">Tetratricopeptide repeat-containing protein</fullName>
    </submittedName>
</protein>
<organism evidence="2 4">
    <name type="scientific">Chryseobacterium balustinum</name>
    <dbReference type="NCBI Taxonomy" id="246"/>
    <lineage>
        <taxon>Bacteria</taxon>
        <taxon>Pseudomonadati</taxon>
        <taxon>Bacteroidota</taxon>
        <taxon>Flavobacteriia</taxon>
        <taxon>Flavobacteriales</taxon>
        <taxon>Weeksellaceae</taxon>
        <taxon>Chryseobacterium group</taxon>
        <taxon>Chryseobacterium</taxon>
    </lineage>
</organism>
<dbReference type="Proteomes" id="UP000190669">
    <property type="component" value="Unassembled WGS sequence"/>
</dbReference>
<accession>A0AAX2IK11</accession>
<dbReference type="EMBL" id="FUZE01000058">
    <property type="protein sequence ID" value="SKC14863.1"/>
    <property type="molecule type" value="Genomic_DNA"/>
</dbReference>
<evidence type="ECO:0000313" key="3">
    <source>
        <dbReference type="Proteomes" id="UP000190669"/>
    </source>
</evidence>
<evidence type="ECO:0000313" key="1">
    <source>
        <dbReference type="EMBL" id="SKC14863.1"/>
    </source>
</evidence>
<reference evidence="1 3" key="1">
    <citation type="submission" date="2017-02" db="EMBL/GenBank/DDBJ databases">
        <authorList>
            <person name="Varghese N."/>
            <person name="Submissions S."/>
        </authorList>
    </citation>
    <scope>NUCLEOTIDE SEQUENCE [LARGE SCALE GENOMIC DNA]</scope>
    <source>
        <strain evidence="1 3">DSM 16775</strain>
    </source>
</reference>
<keyword evidence="3" id="KW-1185">Reference proteome</keyword>
<dbReference type="RefSeq" id="WP_164463448.1">
    <property type="nucleotide sequence ID" value="NZ_CP033934.1"/>
</dbReference>
<sequence>MKTTITLLISFVTINIFSQSNKLNGTWILDKFIFSDGKPIEVNDKDFSTYAQYDFYNNKMKIDGIEIPITITSNVIQTSATKIEYGFNDKYLFLKFQGDNKIACLLKPETFLELYPEFQPKQIEYGNISVYLENSIVKPTFIYKGGFNSYLANIVSNYEDFPNTRNYFSAQFILTKDSKIKDIKIINNISEDFDKKAIQAILDSEKYFKNTTGKDFLINRSFSMIIEDNNQKNRIEKQIDQIEKKGLEYFNNNDFENAIKVYEKLKTINDDRSNNTITKISYIKLGISYLAINKIAEACENFKKAGDLTNFSVRNYLINFCSKK</sequence>
<comment type="caution">
    <text evidence="2">The sequence shown here is derived from an EMBL/GenBank/DDBJ whole genome shotgun (WGS) entry which is preliminary data.</text>
</comment>
<proteinExistence type="predicted"/>
<evidence type="ECO:0000313" key="2">
    <source>
        <dbReference type="EMBL" id="SQA88803.1"/>
    </source>
</evidence>
<dbReference type="Gene3D" id="1.25.40.10">
    <property type="entry name" value="Tetratricopeptide repeat domain"/>
    <property type="match status" value="1"/>
</dbReference>
<dbReference type="InterPro" id="IPR019734">
    <property type="entry name" value="TPR_rpt"/>
</dbReference>